<keyword evidence="1 5" id="KW-0489">Methyltransferase</keyword>
<keyword evidence="3 5" id="KW-0949">S-adenosyl-L-methionine</keyword>
<dbReference type="EMBL" id="AP023366">
    <property type="protein sequence ID" value="BCJ87658.1"/>
    <property type="molecule type" value="Genomic_DNA"/>
</dbReference>
<comment type="caution">
    <text evidence="5">Lacks conserved residue(s) required for the propagation of feature annotation.</text>
</comment>
<gene>
    <name evidence="5 8" type="primary">prmC</name>
    <name evidence="8" type="ORF">skT53_26430</name>
</gene>
<feature type="binding site" evidence="5">
    <location>
        <position position="203"/>
    </location>
    <ligand>
        <name>S-adenosyl-L-methionine</name>
        <dbReference type="ChEBI" id="CHEBI:59789"/>
    </ligand>
</feature>
<dbReference type="InterPro" id="IPR007848">
    <property type="entry name" value="Small_mtfrase_dom"/>
</dbReference>
<dbReference type="Pfam" id="PF17827">
    <property type="entry name" value="PrmC_N"/>
    <property type="match status" value="1"/>
</dbReference>
<evidence type="ECO:0000256" key="5">
    <source>
        <dbReference type="HAMAP-Rule" id="MF_02126"/>
    </source>
</evidence>
<dbReference type="PROSITE" id="PS00092">
    <property type="entry name" value="N6_MTASE"/>
    <property type="match status" value="1"/>
</dbReference>
<dbReference type="InterPro" id="IPR040758">
    <property type="entry name" value="PrmC_N"/>
</dbReference>
<comment type="catalytic activity">
    <reaction evidence="4 5">
        <text>L-glutaminyl-[peptide chain release factor] + S-adenosyl-L-methionine = N(5)-methyl-L-glutaminyl-[peptide chain release factor] + S-adenosyl-L-homocysteine + H(+)</text>
        <dbReference type="Rhea" id="RHEA:42896"/>
        <dbReference type="Rhea" id="RHEA-COMP:10271"/>
        <dbReference type="Rhea" id="RHEA-COMP:10272"/>
        <dbReference type="ChEBI" id="CHEBI:15378"/>
        <dbReference type="ChEBI" id="CHEBI:30011"/>
        <dbReference type="ChEBI" id="CHEBI:57856"/>
        <dbReference type="ChEBI" id="CHEBI:59789"/>
        <dbReference type="ChEBI" id="CHEBI:61891"/>
        <dbReference type="EC" id="2.1.1.297"/>
    </reaction>
</comment>
<dbReference type="Pfam" id="PF05175">
    <property type="entry name" value="MTS"/>
    <property type="match status" value="1"/>
</dbReference>
<dbReference type="EC" id="2.1.1.297" evidence="5"/>
<dbReference type="GO" id="GO:0003676">
    <property type="term" value="F:nucleic acid binding"/>
    <property type="evidence" value="ECO:0007669"/>
    <property type="project" value="InterPro"/>
</dbReference>
<feature type="domain" description="Methyltransferase small" evidence="6">
    <location>
        <begin position="131"/>
        <end position="206"/>
    </location>
</feature>
<accession>A0A7I8DBW7</accession>
<feature type="binding site" evidence="5">
    <location>
        <begin position="203"/>
        <end position="206"/>
    </location>
    <ligand>
        <name>substrate</name>
    </ligand>
</feature>
<dbReference type="AlphaFoldDB" id="A0A7I8DBW7"/>
<proteinExistence type="inferred from homology"/>
<dbReference type="NCBIfam" id="TIGR00536">
    <property type="entry name" value="hemK_fam"/>
    <property type="match status" value="1"/>
</dbReference>
<feature type="domain" description="Release factor glutamine methyltransferase N-terminal" evidence="7">
    <location>
        <begin position="16"/>
        <end position="86"/>
    </location>
</feature>
<evidence type="ECO:0000313" key="9">
    <source>
        <dbReference type="Proteomes" id="UP000593802"/>
    </source>
</evidence>
<reference evidence="8 9" key="1">
    <citation type="submission" date="2020-08" db="EMBL/GenBank/DDBJ databases">
        <title>Complete Genome Sequence of Effusibacillus dendaii Strain skT53, Isolated from Farmland soil.</title>
        <authorList>
            <person name="Konishi T."/>
            <person name="Kawasaki H."/>
        </authorList>
    </citation>
    <scope>NUCLEOTIDE SEQUENCE [LARGE SCALE GENOMIC DNA]</scope>
    <source>
        <strain evidence="9">skT53</strain>
    </source>
</reference>
<dbReference type="InterPro" id="IPR019874">
    <property type="entry name" value="RF_methyltr_PrmC"/>
</dbReference>
<comment type="similarity">
    <text evidence="5">Belongs to the protein N5-glutamine methyltransferase family. PrmC subfamily.</text>
</comment>
<feature type="binding site" evidence="5">
    <location>
        <begin position="136"/>
        <end position="140"/>
    </location>
    <ligand>
        <name>S-adenosyl-L-methionine</name>
        <dbReference type="ChEBI" id="CHEBI:59789"/>
    </ligand>
</feature>
<dbReference type="InterPro" id="IPR002052">
    <property type="entry name" value="DNA_methylase_N6_adenine_CS"/>
</dbReference>
<evidence type="ECO:0000313" key="8">
    <source>
        <dbReference type="EMBL" id="BCJ87658.1"/>
    </source>
</evidence>
<feature type="binding site" evidence="5">
    <location>
        <position position="159"/>
    </location>
    <ligand>
        <name>S-adenosyl-L-methionine</name>
        <dbReference type="ChEBI" id="CHEBI:59789"/>
    </ligand>
</feature>
<evidence type="ECO:0000256" key="1">
    <source>
        <dbReference type="ARBA" id="ARBA00022603"/>
    </source>
</evidence>
<sequence length="302" mass="34247">MSLHKFEWSAKSTIREALQTASLLFGSRGVEYPRLQAEVLLQHLLGFTKVKLLTEDQLVFPIDKRDLFEDWVDRRLRGEPLQYIIGLQEFYGRDFKVNPSVLIPRPETEILVEEVLKRKSWWGKESAVRPVIADVGTGSGAIAVTLAIEWKEAAVYSVDISPDAIRTARENADRLRAEVRFLEGDLLQPLIDRQIRLDVLVSNPPYIPSVDIAGLAVEVREHEPRLALDGGKDGLDPYRKMAERLPTVMNQTGPRLVAFEVGFGQAEEVKTLLEQNWPDCRTEIVNDLQGIGRVVLAWRQTQ</sequence>
<dbReference type="InterPro" id="IPR050320">
    <property type="entry name" value="N5-glutamine_MTase"/>
</dbReference>
<dbReference type="InterPro" id="IPR004556">
    <property type="entry name" value="HemK-like"/>
</dbReference>
<dbReference type="KEGG" id="eff:skT53_26430"/>
<protein>
    <recommendedName>
        <fullName evidence="5">Release factor glutamine methyltransferase</fullName>
        <shortName evidence="5">RF MTase</shortName>
        <ecNumber evidence="5">2.1.1.297</ecNumber>
    </recommendedName>
    <alternativeName>
        <fullName evidence="5">N5-glutamine methyltransferase PrmC</fullName>
    </alternativeName>
    <alternativeName>
        <fullName evidence="5">Protein-(glutamine-N5) MTase PrmC</fullName>
    </alternativeName>
    <alternativeName>
        <fullName evidence="5">Protein-glutamine N-methyltransferase PrmC</fullName>
    </alternativeName>
</protein>
<dbReference type="SUPFAM" id="SSF53335">
    <property type="entry name" value="S-adenosyl-L-methionine-dependent methyltransferases"/>
    <property type="match status" value="1"/>
</dbReference>
<dbReference type="NCBIfam" id="TIGR03534">
    <property type="entry name" value="RF_mod_PrmC"/>
    <property type="match status" value="1"/>
</dbReference>
<evidence type="ECO:0000259" key="7">
    <source>
        <dbReference type="Pfam" id="PF17827"/>
    </source>
</evidence>
<comment type="function">
    <text evidence="5">Methylates the class 1 translation termination release factors RF1/PrfA and RF2/PrfB on the glutamine residue of the universally conserved GGQ motif.</text>
</comment>
<dbReference type="Gene3D" id="3.40.50.150">
    <property type="entry name" value="Vaccinia Virus protein VP39"/>
    <property type="match status" value="1"/>
</dbReference>
<organism evidence="8 9">
    <name type="scientific">Effusibacillus dendaii</name>
    <dbReference type="NCBI Taxonomy" id="2743772"/>
    <lineage>
        <taxon>Bacteria</taxon>
        <taxon>Bacillati</taxon>
        <taxon>Bacillota</taxon>
        <taxon>Bacilli</taxon>
        <taxon>Bacillales</taxon>
        <taxon>Alicyclobacillaceae</taxon>
        <taxon>Effusibacillus</taxon>
    </lineage>
</organism>
<keyword evidence="9" id="KW-1185">Reference proteome</keyword>
<dbReference type="GO" id="GO:0102559">
    <property type="term" value="F:peptide chain release factor N(5)-glutamine methyltransferase activity"/>
    <property type="evidence" value="ECO:0007669"/>
    <property type="project" value="UniProtKB-EC"/>
</dbReference>
<dbReference type="PANTHER" id="PTHR18895:SF74">
    <property type="entry name" value="MTRF1L RELEASE FACTOR GLUTAMINE METHYLTRANSFERASE"/>
    <property type="match status" value="1"/>
</dbReference>
<evidence type="ECO:0000256" key="2">
    <source>
        <dbReference type="ARBA" id="ARBA00022679"/>
    </source>
</evidence>
<keyword evidence="2 5" id="KW-0808">Transferase</keyword>
<dbReference type="GO" id="GO:0032259">
    <property type="term" value="P:methylation"/>
    <property type="evidence" value="ECO:0007669"/>
    <property type="project" value="UniProtKB-KW"/>
</dbReference>
<evidence type="ECO:0000259" key="6">
    <source>
        <dbReference type="Pfam" id="PF05175"/>
    </source>
</evidence>
<dbReference type="CDD" id="cd02440">
    <property type="entry name" value="AdoMet_MTases"/>
    <property type="match status" value="1"/>
</dbReference>
<dbReference type="RefSeq" id="WP_200757904.1">
    <property type="nucleotide sequence ID" value="NZ_AP023366.1"/>
</dbReference>
<dbReference type="Proteomes" id="UP000593802">
    <property type="component" value="Chromosome"/>
</dbReference>
<dbReference type="Gene3D" id="1.10.8.10">
    <property type="entry name" value="DNA helicase RuvA subunit, C-terminal domain"/>
    <property type="match status" value="1"/>
</dbReference>
<evidence type="ECO:0000256" key="4">
    <source>
        <dbReference type="ARBA" id="ARBA00048391"/>
    </source>
</evidence>
<name>A0A7I8DBW7_9BACL</name>
<evidence type="ECO:0000256" key="3">
    <source>
        <dbReference type="ARBA" id="ARBA00022691"/>
    </source>
</evidence>
<dbReference type="HAMAP" id="MF_02126">
    <property type="entry name" value="RF_methyltr_PrmC"/>
    <property type="match status" value="1"/>
</dbReference>
<dbReference type="InterPro" id="IPR029063">
    <property type="entry name" value="SAM-dependent_MTases_sf"/>
</dbReference>
<dbReference type="PANTHER" id="PTHR18895">
    <property type="entry name" value="HEMK METHYLTRANSFERASE"/>
    <property type="match status" value="1"/>
</dbReference>